<organism evidence="3 4">
    <name type="scientific">Jaculus jaculus</name>
    <name type="common">Lesser Egyptian jerboa</name>
    <dbReference type="NCBI Taxonomy" id="51337"/>
    <lineage>
        <taxon>Eukaryota</taxon>
        <taxon>Metazoa</taxon>
        <taxon>Chordata</taxon>
        <taxon>Craniata</taxon>
        <taxon>Vertebrata</taxon>
        <taxon>Euteleostomi</taxon>
        <taxon>Mammalia</taxon>
        <taxon>Eutheria</taxon>
        <taxon>Euarchontoglires</taxon>
        <taxon>Glires</taxon>
        <taxon>Rodentia</taxon>
        <taxon>Myomorpha</taxon>
        <taxon>Dipodoidea</taxon>
        <taxon>Dipodidae</taxon>
        <taxon>Dipodinae</taxon>
        <taxon>Jaculus</taxon>
    </lineage>
</organism>
<dbReference type="GeneTree" id="ENSGT00460000041648"/>
<sequence>MAALGRQVLDWHRPIFLTWSCLTRRTSHFGQPKKITVSLLCELNTVSNRRSYVGPKKYLQEPEPRAHLVQCFSKKQSTPVDSGSLEIEKVISSLLDMGFSDAHISELLSIQPGTNLQQMLDIIAEFILLGLNPEPVCMALKKSPQILKLPTVQIKKRSSYLRKLGLGEGKLKKVLSGCPEVFTARHQDIDVTVRVLKEKCLFTVQQVTEILHRCPAVFRENPSELEYKFQVRIGRPIPLLRSLRFLKSFWLEKRKRSLSAVHLRRKRKMRRKDQRCYRTVSYCQSFGKLHWHFS</sequence>
<dbReference type="Gene3D" id="1.25.70.10">
    <property type="entry name" value="Transcription termination factor 3, mitochondrial"/>
    <property type="match status" value="1"/>
</dbReference>
<reference evidence="3" key="2">
    <citation type="submission" date="2025-09" db="UniProtKB">
        <authorList>
            <consortium name="Ensembl"/>
        </authorList>
    </citation>
    <scope>IDENTIFICATION</scope>
</reference>
<dbReference type="GO" id="GO:0003676">
    <property type="term" value="F:nucleic acid binding"/>
    <property type="evidence" value="ECO:0007669"/>
    <property type="project" value="InterPro"/>
</dbReference>
<keyword evidence="4" id="KW-1185">Reference proteome</keyword>
<dbReference type="Ensembl" id="ENSJJAT00000000624.1">
    <property type="protein sequence ID" value="ENSJJAP00000000591.1"/>
    <property type="gene ID" value="ENSJJAG00000000477.1"/>
</dbReference>
<evidence type="ECO:0000256" key="2">
    <source>
        <dbReference type="ARBA" id="ARBA00022946"/>
    </source>
</evidence>
<dbReference type="InterPro" id="IPR038538">
    <property type="entry name" value="MTERF_sf"/>
</dbReference>
<reference evidence="3" key="1">
    <citation type="submission" date="2025-08" db="UniProtKB">
        <authorList>
            <consortium name="Ensembl"/>
        </authorList>
    </citation>
    <scope>IDENTIFICATION</scope>
</reference>
<gene>
    <name evidence="3" type="primary">Mterf4</name>
</gene>
<evidence type="ECO:0000313" key="3">
    <source>
        <dbReference type="Ensembl" id="ENSJJAP00000000591.1"/>
    </source>
</evidence>
<protein>
    <submittedName>
        <fullName evidence="3">Mitochondrial transcription termination factor 4</fullName>
    </submittedName>
</protein>
<dbReference type="Pfam" id="PF02536">
    <property type="entry name" value="mTERF"/>
    <property type="match status" value="1"/>
</dbReference>
<name>A0A8C5JUJ3_JACJA</name>
<proteinExistence type="inferred from homology"/>
<dbReference type="SMART" id="SM00733">
    <property type="entry name" value="Mterf"/>
    <property type="match status" value="3"/>
</dbReference>
<dbReference type="Proteomes" id="UP000694385">
    <property type="component" value="Unassembled WGS sequence"/>
</dbReference>
<evidence type="ECO:0000313" key="4">
    <source>
        <dbReference type="Proteomes" id="UP000694385"/>
    </source>
</evidence>
<evidence type="ECO:0000256" key="1">
    <source>
        <dbReference type="ARBA" id="ARBA00007692"/>
    </source>
</evidence>
<accession>A0A8C5JUJ3</accession>
<dbReference type="AlphaFoldDB" id="A0A8C5JUJ3"/>
<comment type="similarity">
    <text evidence="1">Belongs to the mTERF family.</text>
</comment>
<dbReference type="InterPro" id="IPR003690">
    <property type="entry name" value="MTERF"/>
</dbReference>
<keyword evidence="2" id="KW-0809">Transit peptide</keyword>